<dbReference type="AlphaFoldDB" id="A0A6L5QKU4"/>
<evidence type="ECO:0000259" key="1">
    <source>
        <dbReference type="Pfam" id="PF01850"/>
    </source>
</evidence>
<sequence length="71" mass="7723">MFSGSSFLTILPHDKFIFDCAAQLRAAHKIKLVDAVHLATALRAACRFFITNDKAMRSTGSLSVVQLGSLL</sequence>
<dbReference type="InterPro" id="IPR029060">
    <property type="entry name" value="PIN-like_dom_sf"/>
</dbReference>
<accession>A0A6L5QKU4</accession>
<name>A0A6L5QKU4_9BURK</name>
<dbReference type="Proteomes" id="UP000481037">
    <property type="component" value="Unassembled WGS sequence"/>
</dbReference>
<evidence type="ECO:0000313" key="2">
    <source>
        <dbReference type="EMBL" id="MRX10434.1"/>
    </source>
</evidence>
<proteinExistence type="predicted"/>
<organism evidence="2 3">
    <name type="scientific">Duganella alba</name>
    <dbReference type="NCBI Taxonomy" id="2666081"/>
    <lineage>
        <taxon>Bacteria</taxon>
        <taxon>Pseudomonadati</taxon>
        <taxon>Pseudomonadota</taxon>
        <taxon>Betaproteobacteria</taxon>
        <taxon>Burkholderiales</taxon>
        <taxon>Oxalobacteraceae</taxon>
        <taxon>Telluria group</taxon>
        <taxon>Duganella</taxon>
    </lineage>
</organism>
<dbReference type="SUPFAM" id="SSF88723">
    <property type="entry name" value="PIN domain-like"/>
    <property type="match status" value="1"/>
</dbReference>
<evidence type="ECO:0000313" key="3">
    <source>
        <dbReference type="Proteomes" id="UP000481037"/>
    </source>
</evidence>
<dbReference type="InterPro" id="IPR002716">
    <property type="entry name" value="PIN_dom"/>
</dbReference>
<dbReference type="Gene3D" id="3.40.50.1010">
    <property type="entry name" value="5'-nuclease"/>
    <property type="match status" value="1"/>
</dbReference>
<dbReference type="EMBL" id="WKJM01000020">
    <property type="protein sequence ID" value="MRX10434.1"/>
    <property type="molecule type" value="Genomic_DNA"/>
</dbReference>
<comment type="caution">
    <text evidence="2">The sequence shown here is derived from an EMBL/GenBank/DDBJ whole genome shotgun (WGS) entry which is preliminary data.</text>
</comment>
<dbReference type="Pfam" id="PF01850">
    <property type="entry name" value="PIN"/>
    <property type="match status" value="1"/>
</dbReference>
<keyword evidence="3" id="KW-1185">Reference proteome</keyword>
<reference evidence="2 3" key="1">
    <citation type="submission" date="2019-11" db="EMBL/GenBank/DDBJ databases">
        <title>Novel species isolated from a subtropical stream in China.</title>
        <authorList>
            <person name="Lu H."/>
        </authorList>
    </citation>
    <scope>NUCLEOTIDE SEQUENCE [LARGE SCALE GENOMIC DNA]</scope>
    <source>
        <strain evidence="2 3">FT25W</strain>
    </source>
</reference>
<protein>
    <submittedName>
        <fullName evidence="2">PIN domain-containing protein</fullName>
    </submittedName>
</protein>
<gene>
    <name evidence="2" type="ORF">GJ697_21595</name>
</gene>
<feature type="domain" description="PIN" evidence="1">
    <location>
        <begin position="6"/>
        <end position="59"/>
    </location>
</feature>